<dbReference type="EMBL" id="CDGG01000001">
    <property type="protein sequence ID" value="CEI82125.1"/>
    <property type="molecule type" value="Genomic_DNA"/>
</dbReference>
<dbReference type="InterPro" id="IPR016162">
    <property type="entry name" value="Ald_DH_N"/>
</dbReference>
<dbReference type="InterPro" id="IPR015590">
    <property type="entry name" value="Aldehyde_DH_dom"/>
</dbReference>
<dbReference type="InterPro" id="IPR051020">
    <property type="entry name" value="ALDH-related_metabolic_enz"/>
</dbReference>
<dbReference type="Proteomes" id="UP000040453">
    <property type="component" value="Unassembled WGS sequence"/>
</dbReference>
<evidence type="ECO:0000313" key="9">
    <source>
        <dbReference type="Proteomes" id="UP000040453"/>
    </source>
</evidence>
<dbReference type="Gene3D" id="3.40.309.10">
    <property type="entry name" value="Aldehyde Dehydrogenase, Chain A, domain 2"/>
    <property type="match status" value="1"/>
</dbReference>
<dbReference type="InterPro" id="IPR016161">
    <property type="entry name" value="Ald_DH/histidinol_DH"/>
</dbReference>
<feature type="domain" description="Aldehyde dehydrogenase" evidence="7">
    <location>
        <begin position="16"/>
        <end position="469"/>
    </location>
</feature>
<evidence type="ECO:0000313" key="8">
    <source>
        <dbReference type="EMBL" id="CEI82125.1"/>
    </source>
</evidence>
<keyword evidence="9" id="KW-1185">Reference proteome</keyword>
<accession>A0A0A1M9V4</accession>
<dbReference type="InterPro" id="IPR016163">
    <property type="entry name" value="Ald_DH_C"/>
</dbReference>
<dbReference type="PANTHER" id="PTHR42991">
    <property type="entry name" value="ALDEHYDE DEHYDROGENASE"/>
    <property type="match status" value="1"/>
</dbReference>
<name>A0A0A1M9V4_9BACI</name>
<evidence type="ECO:0000256" key="2">
    <source>
        <dbReference type="ARBA" id="ARBA00023002"/>
    </source>
</evidence>
<protein>
    <recommendedName>
        <fullName evidence="6">3-sulfolactaldehyde dehydrogenase</fullName>
        <ecNumber evidence="5">1.2.1.97</ecNumber>
    </recommendedName>
</protein>
<dbReference type="FunFam" id="3.40.605.10:FF:000007">
    <property type="entry name" value="NAD/NADP-dependent betaine aldehyde dehydrogenase"/>
    <property type="match status" value="1"/>
</dbReference>
<dbReference type="STRING" id="545501.BN997_01983"/>
<evidence type="ECO:0000256" key="3">
    <source>
        <dbReference type="ARBA" id="ARBA00050326"/>
    </source>
</evidence>
<evidence type="ECO:0000256" key="6">
    <source>
        <dbReference type="ARBA" id="ARBA00067277"/>
    </source>
</evidence>
<sequence length="475" mass="51253">MQSSILKEKLFINGEWIETEGTHQVFNKYTGELFSEIALADEKIVDQVINAAVTAHKEINFPVEQRYEVLMRAADLLKQNQTALAETIAIEGGKPISDANVEVTRSVSTLQVAAEEAKKLTGEIIPNYNAPGRFLYTVKKPVGVVAAITPFNFPLNLVVHKVGPALAAGNPIIIKPASDTATTTVKLCELLEEAGVPKGYVQCVVGSGRTVGEQLLNDERIVHYTFTGSPAIGKHIQQTIGLRKATLELGSNSATIVHHDTDVEKAAKKIARMANVNAGQVCISVQRVFIHDSIKEAFLDTLVREVAQLKVGDPLNKDTNVGPMISEKEARRIESWIDEAVSAGAVVLTGGKREGSVVQPAVLTNVKKGMKIVDEEAFAPIVSVSSYDTIEEAVALVNDSKYGLQAGIYTSDLKLSYQIPYLLEVGGVIINDTSSFRADQMPYGGVKESGNGKEGPAYAIQELVETVTVVVNLEE</sequence>
<evidence type="ECO:0000256" key="5">
    <source>
        <dbReference type="ARBA" id="ARBA00066984"/>
    </source>
</evidence>
<comment type="function">
    <text evidence="4">Part of the sulfo-TAL (or sulfo-SFT) pathway, a D-sulfoquinovose degradation pathway that produces sulfolactate (SL). Catalyzes the oxidation of 3-sulfolactaldehyde (SLA) to sulfolactate (SL).</text>
</comment>
<evidence type="ECO:0000259" key="7">
    <source>
        <dbReference type="Pfam" id="PF00171"/>
    </source>
</evidence>
<dbReference type="EC" id="1.2.1.97" evidence="5"/>
<dbReference type="Pfam" id="PF00171">
    <property type="entry name" value="Aldedh"/>
    <property type="match status" value="1"/>
</dbReference>
<reference evidence="8 9" key="1">
    <citation type="submission" date="2014-11" db="EMBL/GenBank/DDBJ databases">
        <authorList>
            <person name="Urmite Genomes Urmite Genomes"/>
        </authorList>
    </citation>
    <scope>NUCLEOTIDE SEQUENCE [LARGE SCALE GENOMIC DNA]</scope>
    <source>
        <strain evidence="8 9">Oc5</strain>
    </source>
</reference>
<dbReference type="PANTHER" id="PTHR42991:SF1">
    <property type="entry name" value="ALDEHYDE DEHYDROGENASE"/>
    <property type="match status" value="1"/>
</dbReference>
<gene>
    <name evidence="8" type="primary">davD</name>
    <name evidence="8" type="ORF">BN997_01983</name>
</gene>
<comment type="catalytic activity">
    <reaction evidence="3">
        <text>(2S)-3-sulfolactaldehyde + NAD(+) + H2O = (2S)-3-sulfolactate + NADH + 2 H(+)</text>
        <dbReference type="Rhea" id="RHEA:47932"/>
        <dbReference type="ChEBI" id="CHEBI:15377"/>
        <dbReference type="ChEBI" id="CHEBI:15378"/>
        <dbReference type="ChEBI" id="CHEBI:57540"/>
        <dbReference type="ChEBI" id="CHEBI:57945"/>
        <dbReference type="ChEBI" id="CHEBI:61289"/>
        <dbReference type="ChEBI" id="CHEBI:90109"/>
        <dbReference type="EC" id="1.2.1.97"/>
    </reaction>
    <physiologicalReaction direction="left-to-right" evidence="3">
        <dbReference type="Rhea" id="RHEA:47933"/>
    </physiologicalReaction>
</comment>
<dbReference type="GO" id="GO:0008911">
    <property type="term" value="F:lactaldehyde dehydrogenase (NAD+) activity"/>
    <property type="evidence" value="ECO:0007669"/>
    <property type="project" value="TreeGrafter"/>
</dbReference>
<proteinExistence type="inferred from homology"/>
<dbReference type="RefSeq" id="WP_042531728.1">
    <property type="nucleotide sequence ID" value="NZ_CDGG01000001.1"/>
</dbReference>
<dbReference type="FunFam" id="3.40.309.10:FF:000009">
    <property type="entry name" value="Aldehyde dehydrogenase A"/>
    <property type="match status" value="1"/>
</dbReference>
<dbReference type="Gene3D" id="3.40.605.10">
    <property type="entry name" value="Aldehyde Dehydrogenase, Chain A, domain 1"/>
    <property type="match status" value="1"/>
</dbReference>
<comment type="similarity">
    <text evidence="1">Belongs to the aldehyde dehydrogenase family.</text>
</comment>
<keyword evidence="2" id="KW-0560">Oxidoreductase</keyword>
<organism evidence="8 9">
    <name type="scientific">Oceanobacillus oncorhynchi</name>
    <dbReference type="NCBI Taxonomy" id="545501"/>
    <lineage>
        <taxon>Bacteria</taxon>
        <taxon>Bacillati</taxon>
        <taxon>Bacillota</taxon>
        <taxon>Bacilli</taxon>
        <taxon>Bacillales</taxon>
        <taxon>Bacillaceae</taxon>
        <taxon>Oceanobacillus</taxon>
    </lineage>
</organism>
<evidence type="ECO:0000256" key="1">
    <source>
        <dbReference type="ARBA" id="ARBA00009986"/>
    </source>
</evidence>
<dbReference type="OrthoDB" id="9762913at2"/>
<dbReference type="AlphaFoldDB" id="A0A0A1M9V4"/>
<dbReference type="SUPFAM" id="SSF53720">
    <property type="entry name" value="ALDH-like"/>
    <property type="match status" value="1"/>
</dbReference>
<evidence type="ECO:0000256" key="4">
    <source>
        <dbReference type="ARBA" id="ARBA00054572"/>
    </source>
</evidence>